<dbReference type="AlphaFoldDB" id="A0A6G1J6M7"/>
<feature type="compositionally biased region" description="Basic and acidic residues" evidence="1">
    <location>
        <begin position="207"/>
        <end position="217"/>
    </location>
</feature>
<dbReference type="EMBL" id="MU005577">
    <property type="protein sequence ID" value="KAF2686204.1"/>
    <property type="molecule type" value="Genomic_DNA"/>
</dbReference>
<sequence length="1197" mass="137140">MLPPMNDEYDETPDLTTDDLDDQAVNLLFDIVRRAQTSPDPSERRALFTAYEEVLAEHGVGPEDDSVLHKFLRRLQRDGRAGEGLQRRFQRVLGEMEIVVDFNEDGESAEATTDLGNATRPGRAEGNGTGRERSGSFDSFFDGSADKIAGTTDVPQDVPLRERRGSLGVPQNGDTDRWKKRRSVSDTEARSYAQAQRPLRPRVNGYGDRRAASEQHRPSHRRGRSVSSRGSLRIRRDEPTASSQFHFGDYDADGSEHTAPTANITDKINLSNVQIPGVNAPIPPPRDQVQSYVPEPFRPSDTRLMDDAETFEQQRLHSLARACLQRWRERLRERNERDEEMNRMAIAFDRRRLVGAALGDLKVEAQNRHNNKETERFFARLERRAEKARGLFLLTKAFTHWARSAEDEVQRTSVARRHILRTKFFNGWREITVVNELKIQHFVLGKFLEKWRRRAAEIRARHEVAMQIYDDNVLRKYYKDWFFKFCNIAAPAWHNVRLKRVTFEKWREIAAIMRDREGWAMDRREREVARKTLSIWRQRTAATQALQPQADDFRRRTMLKMALLSLQKQAQLAPLLAQFGVKADTRLVRSAFQNWQRSAQLSRQARGVDQLRILRNAWTTWNDRLRIKALEERINDRVLVETMYIWTLASRVSLFQRVHDRNLKESVFLTWVTKTNERRNTLDSAERRFAQFKRTQRLRFCLRKIESATAEKRAEEFAITAEYEQKLKQRVFDKLLDKHEHFQQLNTWAGDARFYVLANSTLKKWNETTQHARRNRRREMYAQVRRTVKLNLVKRAFGVWKERADHVQAQAQQAEQTQRNRTLDNSRILLSHWNERTSTLRELDQQATQRYNTHLLARSLNVWTQRMQSLQAMDTQAFALRQESIEVAATSALKRLGWKLWNVQRREENAIALHQRTFEKHVRAMLRFWYEQTVERSARRPVSPSPTGRSRGAGDDGDGDGDGHDDAGDETRRLETWTAFDEGALGLSNLDLSLSISPHHDTSPPPPPPSQSSTRPSAPSLRRPQTFPQPQPHPPSALRPRPPPIPEDMDMAFDDPNAFWTSTPMPTLSQPGNAPSERRDGSFLGPTTTGKPGYLKTPSKRSVVRGRRAEGLVRAAGAGSPERRMVAVGVELDRGMGVMSAPPGGGLRDVGGLGSGRVGGVTSFERRLRLGGFAGGTTGGSGRAKGRVGFGDVSHVG</sequence>
<dbReference type="Pfam" id="PF08457">
    <property type="entry name" value="Sfi1"/>
    <property type="match status" value="1"/>
</dbReference>
<dbReference type="InterPro" id="IPR013665">
    <property type="entry name" value="Sfi1_dom"/>
</dbReference>
<dbReference type="OrthoDB" id="5215300at2759"/>
<evidence type="ECO:0000259" key="2">
    <source>
        <dbReference type="Pfam" id="PF08457"/>
    </source>
</evidence>
<feature type="compositionally biased region" description="Gly residues" evidence="1">
    <location>
        <begin position="1174"/>
        <end position="1183"/>
    </location>
</feature>
<feature type="region of interest" description="Disordered" evidence="1">
    <location>
        <begin position="104"/>
        <end position="260"/>
    </location>
</feature>
<feature type="region of interest" description="Disordered" evidence="1">
    <location>
        <begin position="994"/>
        <end position="1098"/>
    </location>
</feature>
<evidence type="ECO:0000256" key="1">
    <source>
        <dbReference type="SAM" id="MobiDB-lite"/>
    </source>
</evidence>
<feature type="compositionally biased region" description="Polar residues" evidence="1">
    <location>
        <begin position="1059"/>
        <end position="1073"/>
    </location>
</feature>
<dbReference type="Proteomes" id="UP000799291">
    <property type="component" value="Unassembled WGS sequence"/>
</dbReference>
<feature type="region of interest" description="Disordered" evidence="1">
    <location>
        <begin position="936"/>
        <end position="969"/>
    </location>
</feature>
<feature type="compositionally biased region" description="Low complexity" evidence="1">
    <location>
        <begin position="1011"/>
        <end position="1026"/>
    </location>
</feature>
<feature type="compositionally biased region" description="Acidic residues" evidence="1">
    <location>
        <begin position="7"/>
        <end position="20"/>
    </location>
</feature>
<feature type="region of interest" description="Disordered" evidence="1">
    <location>
        <begin position="1"/>
        <end position="20"/>
    </location>
</feature>
<reference evidence="3" key="1">
    <citation type="journal article" date="2020" name="Stud. Mycol.">
        <title>101 Dothideomycetes genomes: a test case for predicting lifestyles and emergence of pathogens.</title>
        <authorList>
            <person name="Haridas S."/>
            <person name="Albert R."/>
            <person name="Binder M."/>
            <person name="Bloem J."/>
            <person name="Labutti K."/>
            <person name="Salamov A."/>
            <person name="Andreopoulos B."/>
            <person name="Baker S."/>
            <person name="Barry K."/>
            <person name="Bills G."/>
            <person name="Bluhm B."/>
            <person name="Cannon C."/>
            <person name="Castanera R."/>
            <person name="Culley D."/>
            <person name="Daum C."/>
            <person name="Ezra D."/>
            <person name="Gonzalez J."/>
            <person name="Henrissat B."/>
            <person name="Kuo A."/>
            <person name="Liang C."/>
            <person name="Lipzen A."/>
            <person name="Lutzoni F."/>
            <person name="Magnuson J."/>
            <person name="Mondo S."/>
            <person name="Nolan M."/>
            <person name="Ohm R."/>
            <person name="Pangilinan J."/>
            <person name="Park H.-J."/>
            <person name="Ramirez L."/>
            <person name="Alfaro M."/>
            <person name="Sun H."/>
            <person name="Tritt A."/>
            <person name="Yoshinaga Y."/>
            <person name="Zwiers L.-H."/>
            <person name="Turgeon B."/>
            <person name="Goodwin S."/>
            <person name="Spatafora J."/>
            <person name="Crous P."/>
            <person name="Grigoriev I."/>
        </authorList>
    </citation>
    <scope>NUCLEOTIDE SEQUENCE</scope>
    <source>
        <strain evidence="3">CBS 122367</strain>
    </source>
</reference>
<feature type="domain" description="Sfi1 spindle body" evidence="2">
    <location>
        <begin position="365"/>
        <end position="933"/>
    </location>
</feature>
<feature type="compositionally biased region" description="Pro residues" evidence="1">
    <location>
        <begin position="1027"/>
        <end position="1046"/>
    </location>
</feature>
<accession>A0A6G1J6M7</accession>
<name>A0A6G1J6M7_9PLEO</name>
<proteinExistence type="predicted"/>
<organism evidence="3 4">
    <name type="scientific">Lentithecium fluviatile CBS 122367</name>
    <dbReference type="NCBI Taxonomy" id="1168545"/>
    <lineage>
        <taxon>Eukaryota</taxon>
        <taxon>Fungi</taxon>
        <taxon>Dikarya</taxon>
        <taxon>Ascomycota</taxon>
        <taxon>Pezizomycotina</taxon>
        <taxon>Dothideomycetes</taxon>
        <taxon>Pleosporomycetidae</taxon>
        <taxon>Pleosporales</taxon>
        <taxon>Massarineae</taxon>
        <taxon>Lentitheciaceae</taxon>
        <taxon>Lentithecium</taxon>
    </lineage>
</organism>
<evidence type="ECO:0000313" key="3">
    <source>
        <dbReference type="EMBL" id="KAF2686204.1"/>
    </source>
</evidence>
<gene>
    <name evidence="3" type="ORF">K458DRAFT_363852</name>
</gene>
<protein>
    <submittedName>
        <fullName evidence="3">Sfi1-domain-containing protein</fullName>
    </submittedName>
</protein>
<keyword evidence="4" id="KW-1185">Reference proteome</keyword>
<feature type="region of interest" description="Disordered" evidence="1">
    <location>
        <begin position="1174"/>
        <end position="1197"/>
    </location>
</feature>
<evidence type="ECO:0000313" key="4">
    <source>
        <dbReference type="Proteomes" id="UP000799291"/>
    </source>
</evidence>